<dbReference type="Proteomes" id="UP000239181">
    <property type="component" value="Unassembled WGS sequence"/>
</dbReference>
<evidence type="ECO:0000313" key="1">
    <source>
        <dbReference type="EMBL" id="PRD16201.1"/>
    </source>
</evidence>
<accession>A0A2S9IEI2</accession>
<organism evidence="1 2">
    <name type="scientific">Pantoea coffeiphila</name>
    <dbReference type="NCBI Taxonomy" id="1465635"/>
    <lineage>
        <taxon>Bacteria</taxon>
        <taxon>Pseudomonadati</taxon>
        <taxon>Pseudomonadota</taxon>
        <taxon>Gammaproteobacteria</taxon>
        <taxon>Enterobacterales</taxon>
        <taxon>Erwiniaceae</taxon>
        <taxon>Pantoea</taxon>
    </lineage>
</organism>
<reference evidence="1 2" key="1">
    <citation type="submission" date="2017-10" db="EMBL/GenBank/DDBJ databases">
        <title>Draft genome of two endophytic bacteria isolated from 'guarana' Paullinia cupana (Mart.) Ducke.</title>
        <authorList>
            <person name="Siqueira K.A."/>
            <person name="Liotti R.G."/>
            <person name="Mendes T.A."/>
            <person name="Soares M.A."/>
        </authorList>
    </citation>
    <scope>NUCLEOTIDE SEQUENCE [LARGE SCALE GENOMIC DNA]</scope>
    <source>
        <strain evidence="1 2">342</strain>
    </source>
</reference>
<sequence length="195" mass="22388">MRIFGYISEKESRYSDSKTPFLPGYNFHERHQSGPIRASAEAILDAVAAYDMRGDPLSNAFMILRELPGKLFSRNKTRKPQAAFGLHTFTPLDRQPDSLTYGLTGRFWRPDMGIIPLRDVYKFFAFNEPGVARLVLHFQLLPAGDDWRLQTETFINCLDNATRLKLLPYWLLIRTASGIIRKRTLSAIQRQLALP</sequence>
<evidence type="ECO:0000313" key="2">
    <source>
        <dbReference type="Proteomes" id="UP000239181"/>
    </source>
</evidence>
<comment type="caution">
    <text evidence="1">The sequence shown here is derived from an EMBL/GenBank/DDBJ whole genome shotgun (WGS) entry which is preliminary data.</text>
</comment>
<name>A0A2S9IEI2_9GAMM</name>
<dbReference type="OrthoDB" id="5464833at2"/>
<protein>
    <recommendedName>
        <fullName evidence="3">DUF2867 domain-containing protein</fullName>
    </recommendedName>
</protein>
<dbReference type="AlphaFoldDB" id="A0A2S9IEI2"/>
<keyword evidence="2" id="KW-1185">Reference proteome</keyword>
<proteinExistence type="predicted"/>
<dbReference type="RefSeq" id="WP_105591643.1">
    <property type="nucleotide sequence ID" value="NZ_PDET01000003.1"/>
</dbReference>
<evidence type="ECO:0008006" key="3">
    <source>
        <dbReference type="Google" id="ProtNLM"/>
    </source>
</evidence>
<gene>
    <name evidence="1" type="ORF">CQW29_05105</name>
</gene>
<dbReference type="EMBL" id="PDET01000003">
    <property type="protein sequence ID" value="PRD16201.1"/>
    <property type="molecule type" value="Genomic_DNA"/>
</dbReference>